<keyword evidence="2" id="KW-1185">Reference proteome</keyword>
<accession>A0A9Q0KGU6</accession>
<evidence type="ECO:0000313" key="1">
    <source>
        <dbReference type="EMBL" id="KAJ4970398.1"/>
    </source>
</evidence>
<gene>
    <name evidence="1" type="ORF">NE237_003497</name>
</gene>
<evidence type="ECO:0000313" key="2">
    <source>
        <dbReference type="Proteomes" id="UP001141806"/>
    </source>
</evidence>
<dbReference type="Proteomes" id="UP001141806">
    <property type="component" value="Unassembled WGS sequence"/>
</dbReference>
<organism evidence="1 2">
    <name type="scientific">Protea cynaroides</name>
    <dbReference type="NCBI Taxonomy" id="273540"/>
    <lineage>
        <taxon>Eukaryota</taxon>
        <taxon>Viridiplantae</taxon>
        <taxon>Streptophyta</taxon>
        <taxon>Embryophyta</taxon>
        <taxon>Tracheophyta</taxon>
        <taxon>Spermatophyta</taxon>
        <taxon>Magnoliopsida</taxon>
        <taxon>Proteales</taxon>
        <taxon>Proteaceae</taxon>
        <taxon>Protea</taxon>
    </lineage>
</organism>
<proteinExistence type="predicted"/>
<name>A0A9Q0KGU6_9MAGN</name>
<sequence>MSPAGGSLISALGKGRGTVNNGYGRGSSCISLDYGVERIGVEAFEERRSGSLSTTDMAAMVKKTVTNALATIFPSLVSDAMNQAGNRVLNLPVKVLLILDLVY</sequence>
<comment type="caution">
    <text evidence="1">The sequence shown here is derived from an EMBL/GenBank/DDBJ whole genome shotgun (WGS) entry which is preliminary data.</text>
</comment>
<protein>
    <submittedName>
        <fullName evidence="1">Uncharacterized protein</fullName>
    </submittedName>
</protein>
<dbReference type="AlphaFoldDB" id="A0A9Q0KGU6"/>
<reference evidence="1" key="1">
    <citation type="journal article" date="2023" name="Plant J.">
        <title>The genome of the king protea, Protea cynaroides.</title>
        <authorList>
            <person name="Chang J."/>
            <person name="Duong T.A."/>
            <person name="Schoeman C."/>
            <person name="Ma X."/>
            <person name="Roodt D."/>
            <person name="Barker N."/>
            <person name="Li Z."/>
            <person name="Van de Peer Y."/>
            <person name="Mizrachi E."/>
        </authorList>
    </citation>
    <scope>NUCLEOTIDE SEQUENCE</scope>
    <source>
        <tissue evidence="1">Young leaves</tissue>
    </source>
</reference>
<dbReference type="EMBL" id="JAMYWD010000005">
    <property type="protein sequence ID" value="KAJ4970398.1"/>
    <property type="molecule type" value="Genomic_DNA"/>
</dbReference>